<gene>
    <name evidence="3" type="ORF">L0M14_19810</name>
</gene>
<proteinExistence type="predicted"/>
<evidence type="ECO:0000256" key="1">
    <source>
        <dbReference type="SAM" id="MobiDB-lite"/>
    </source>
</evidence>
<dbReference type="PANTHER" id="PTHR30032:SF4">
    <property type="entry name" value="AMIDASE ENHANCER"/>
    <property type="match status" value="1"/>
</dbReference>
<feature type="compositionally biased region" description="Low complexity" evidence="1">
    <location>
        <begin position="469"/>
        <end position="485"/>
    </location>
</feature>
<evidence type="ECO:0000313" key="4">
    <source>
        <dbReference type="Proteomes" id="UP001649230"/>
    </source>
</evidence>
<name>A0ABY3SDG1_9BACL</name>
<dbReference type="PANTHER" id="PTHR30032">
    <property type="entry name" value="N-ACETYLMURAMOYL-L-ALANINE AMIDASE-RELATED"/>
    <property type="match status" value="1"/>
</dbReference>
<protein>
    <submittedName>
        <fullName evidence="3">SpoIID/LytB domain-containing protein</fullName>
    </submittedName>
</protein>
<feature type="domain" description="Sporulation stage II protein D amidase enhancer LytB N-terminal" evidence="2">
    <location>
        <begin position="106"/>
        <end position="193"/>
    </location>
</feature>
<dbReference type="Pfam" id="PF08486">
    <property type="entry name" value="SpoIID"/>
    <property type="match status" value="1"/>
</dbReference>
<dbReference type="InterPro" id="IPR013693">
    <property type="entry name" value="SpoIID/LytB_N"/>
</dbReference>
<dbReference type="Proteomes" id="UP001649230">
    <property type="component" value="Chromosome"/>
</dbReference>
<accession>A0ABY3SDG1</accession>
<sequence length="536" mass="56806">MQEDAAGKLQYSVWLGSEAAVEQLTVLKQKAVKAAPGIPLQTADTNKPYLLKRLDVTASTTGTDGVIHFAAGVSGQTTRIHPKQQGITVKERSNRNYRGDLELSAYHDKLTLINVLPTEQYLYSVVGSELNSSWPAEALKAQAVAARTYAIKQGLKYEIAQVSDSTIDQAYYGLQSEFPAAIQAVDATKDEVILNKDGLIMPVFSSNAGGKTADPSEVWDNPASYLRSVYSPDQGAEAGKAKWYRIQLADGRTGYVHSLYLKDTGQKNAQGQPIFESTDENVNIRLAPYVDNNANPAIDQLALKQKVTVLDEEMESNAYSWIRGPYDADTLKSKLSAAGIAINGPLQSLEVSKRGPSGRVVEMKANGQVIEVEYPDAIRSLFGGLPSTLFEIEQAGSYTGNTASPADGASDAPAGAAIAGASETASAGDQMYVLSGSQSTPTAVKASDLVAVGATGQAKPLSQSGGTQTAAGSTPQPSSASSSVTLSGKQQIVFRGTGFGHGLGMSQWGAKGFAEQGYDYKKILQTYYTGVTITKE</sequence>
<evidence type="ECO:0000259" key="2">
    <source>
        <dbReference type="Pfam" id="PF08486"/>
    </source>
</evidence>
<dbReference type="Gene3D" id="2.30.30.40">
    <property type="entry name" value="SH3 Domains"/>
    <property type="match status" value="1"/>
</dbReference>
<dbReference type="InterPro" id="IPR013486">
    <property type="entry name" value="SpoIID/LytB"/>
</dbReference>
<dbReference type="RefSeq" id="WP_235118321.1">
    <property type="nucleotide sequence ID" value="NZ_CP090978.1"/>
</dbReference>
<dbReference type="EMBL" id="CP090978">
    <property type="protein sequence ID" value="UJF31976.1"/>
    <property type="molecule type" value="Genomic_DNA"/>
</dbReference>
<feature type="region of interest" description="Disordered" evidence="1">
    <location>
        <begin position="457"/>
        <end position="485"/>
    </location>
</feature>
<dbReference type="NCBIfam" id="TIGR02669">
    <property type="entry name" value="SpoIID_LytB"/>
    <property type="match status" value="1"/>
</dbReference>
<keyword evidence="4" id="KW-1185">Reference proteome</keyword>
<reference evidence="3 4" key="1">
    <citation type="journal article" date="2024" name="Int. J. Syst. Evol. Microbiol.">
        <title>Paenibacillus hexagrammi sp. nov., a novel bacterium isolated from the gut content of Hexagrammos agrammus.</title>
        <authorList>
            <person name="Jung H.K."/>
            <person name="Kim D.G."/>
            <person name="Zin H."/>
            <person name="Park J."/>
            <person name="Jung H."/>
            <person name="Kim Y.O."/>
            <person name="Kong H.J."/>
            <person name="Kim J.W."/>
            <person name="Kim Y.S."/>
        </authorList>
    </citation>
    <scope>NUCLEOTIDE SEQUENCE [LARGE SCALE GENOMIC DNA]</scope>
    <source>
        <strain evidence="3 4">YPD9-1</strain>
    </source>
</reference>
<dbReference type="InterPro" id="IPR051922">
    <property type="entry name" value="Bact_Sporulation_Assoc"/>
</dbReference>
<organism evidence="3 4">
    <name type="scientific">Paenibacillus hexagrammi</name>
    <dbReference type="NCBI Taxonomy" id="2908839"/>
    <lineage>
        <taxon>Bacteria</taxon>
        <taxon>Bacillati</taxon>
        <taxon>Bacillota</taxon>
        <taxon>Bacilli</taxon>
        <taxon>Bacillales</taxon>
        <taxon>Paenibacillaceae</taxon>
        <taxon>Paenibacillus</taxon>
    </lineage>
</organism>
<evidence type="ECO:0000313" key="3">
    <source>
        <dbReference type="EMBL" id="UJF31976.1"/>
    </source>
</evidence>